<feature type="compositionally biased region" description="Polar residues" evidence="1">
    <location>
        <begin position="68"/>
        <end position="89"/>
    </location>
</feature>
<dbReference type="RefSeq" id="WP_115749774.1">
    <property type="nucleotide sequence ID" value="NZ_PIOD01000011.1"/>
</dbReference>
<evidence type="ECO:0000256" key="1">
    <source>
        <dbReference type="SAM" id="MobiDB-lite"/>
    </source>
</evidence>
<feature type="signal peptide" evidence="2">
    <location>
        <begin position="1"/>
        <end position="18"/>
    </location>
</feature>
<dbReference type="PROSITE" id="PS51257">
    <property type="entry name" value="PROKAR_LIPOPROTEIN"/>
    <property type="match status" value="1"/>
</dbReference>
<name>A0A3D8PRV6_9BACI</name>
<feature type="region of interest" description="Disordered" evidence="1">
    <location>
        <begin position="22"/>
        <end position="149"/>
    </location>
</feature>
<keyword evidence="4" id="KW-1185">Reference proteome</keyword>
<comment type="caution">
    <text evidence="3">The sequence shown here is derived from an EMBL/GenBank/DDBJ whole genome shotgun (WGS) entry which is preliminary data.</text>
</comment>
<evidence type="ECO:0000313" key="4">
    <source>
        <dbReference type="Proteomes" id="UP000256520"/>
    </source>
</evidence>
<evidence type="ECO:0000256" key="2">
    <source>
        <dbReference type="SAM" id="SignalP"/>
    </source>
</evidence>
<reference evidence="4" key="1">
    <citation type="submission" date="2017-11" db="EMBL/GenBank/DDBJ databases">
        <authorList>
            <person name="Zhu W."/>
        </authorList>
    </citation>
    <scope>NUCLEOTIDE SEQUENCE [LARGE SCALE GENOMIC DNA]</scope>
    <source>
        <strain evidence="4">CAU 1051</strain>
    </source>
</reference>
<gene>
    <name evidence="3" type="ORF">CWR45_10215</name>
</gene>
<feature type="compositionally biased region" description="Polar residues" evidence="1">
    <location>
        <begin position="101"/>
        <end position="118"/>
    </location>
</feature>
<organism evidence="3 4">
    <name type="scientific">Oceanobacillus chungangensis</name>
    <dbReference type="NCBI Taxonomy" id="1229152"/>
    <lineage>
        <taxon>Bacteria</taxon>
        <taxon>Bacillati</taxon>
        <taxon>Bacillota</taxon>
        <taxon>Bacilli</taxon>
        <taxon>Bacillales</taxon>
        <taxon>Bacillaceae</taxon>
        <taxon>Oceanobacillus</taxon>
    </lineage>
</organism>
<dbReference type="Proteomes" id="UP000256520">
    <property type="component" value="Unassembled WGS sequence"/>
</dbReference>
<dbReference type="EMBL" id="PIOD01000011">
    <property type="protein sequence ID" value="RDW17705.1"/>
    <property type="molecule type" value="Genomic_DNA"/>
</dbReference>
<dbReference type="AlphaFoldDB" id="A0A3D8PRV6"/>
<feature type="compositionally biased region" description="Low complexity" evidence="1">
    <location>
        <begin position="22"/>
        <end position="40"/>
    </location>
</feature>
<feature type="compositionally biased region" description="Low complexity" evidence="1">
    <location>
        <begin position="119"/>
        <end position="139"/>
    </location>
</feature>
<accession>A0A3D8PRV6</accession>
<feature type="chain" id="PRO_5038405299" evidence="2">
    <location>
        <begin position="19"/>
        <end position="221"/>
    </location>
</feature>
<keyword evidence="2" id="KW-0732">Signal</keyword>
<evidence type="ECO:0000313" key="3">
    <source>
        <dbReference type="EMBL" id="RDW17705.1"/>
    </source>
</evidence>
<proteinExistence type="predicted"/>
<sequence>MKKLTKILYFMVALFILAGCGSNTNEESTTDSSESSSVLESTEEGTTKEDDSTSTSELEGSDIDDANDISSEGSVNIDSDSASSENSDLNVGGKEDKEIPSQHSTEPDNTSTKNQSKPDNTSQSTDDSSTDSTVTSDNSGENDSYIKSGEEAVQYLKQKLPEGEDEDISFGVDETLRTDDNGSYYTIQLVDIPLRISGKTGNLGYYKVYQDGTYKVDDLNQ</sequence>
<protein>
    <submittedName>
        <fullName evidence="3">Uncharacterized protein</fullName>
    </submittedName>
</protein>
<dbReference type="OrthoDB" id="9812621at2"/>